<comment type="caution">
    <text evidence="3">The sequence shown here is derived from an EMBL/GenBank/DDBJ whole genome shotgun (WGS) entry which is preliminary data.</text>
</comment>
<gene>
    <name evidence="3" type="ORF">ACFFJH_15590</name>
</gene>
<dbReference type="PIRSF" id="PIRSF001220">
    <property type="entry name" value="L-ASNase_gatD"/>
    <property type="match status" value="1"/>
</dbReference>
<dbReference type="SUPFAM" id="SSF53774">
    <property type="entry name" value="Glutaminase/Asparaginase"/>
    <property type="match status" value="1"/>
</dbReference>
<dbReference type="PRINTS" id="PR00139">
    <property type="entry name" value="ASNGLNASE"/>
</dbReference>
<dbReference type="InterPro" id="IPR027474">
    <property type="entry name" value="L-asparaginase_N"/>
</dbReference>
<dbReference type="EMBL" id="JBHLXJ010000016">
    <property type="protein sequence ID" value="MFC0351242.1"/>
    <property type="molecule type" value="Genomic_DNA"/>
</dbReference>
<evidence type="ECO:0000259" key="2">
    <source>
        <dbReference type="Pfam" id="PF00710"/>
    </source>
</evidence>
<protein>
    <submittedName>
        <fullName evidence="3">Asparaginase domain-containing protein</fullName>
        <ecNumber evidence="3">3.5.1.1</ecNumber>
    </submittedName>
</protein>
<dbReference type="InterPro" id="IPR037152">
    <property type="entry name" value="L-asparaginase_N_sf"/>
</dbReference>
<dbReference type="GO" id="GO:0004067">
    <property type="term" value="F:asparaginase activity"/>
    <property type="evidence" value="ECO:0007669"/>
    <property type="project" value="UniProtKB-EC"/>
</dbReference>
<sequence>MTLRIIATGGTFDKHYDELAGKLTFSESQLPDVLKRARLTVPVELEVRSSLIDSLDMVDKDRQEILQSCKNSQEKAIVIIHGTDTMRETAQVLGAAKLDKVIVFTGAMIPYEIANSDALFNLGFACGVVQLLTPGVYVAMNGQVFLWDNVQKDRSAGVFVTNS</sequence>
<organism evidence="3 4">
    <name type="scientific">Undibacterium danionis</name>
    <dbReference type="NCBI Taxonomy" id="1812100"/>
    <lineage>
        <taxon>Bacteria</taxon>
        <taxon>Pseudomonadati</taxon>
        <taxon>Pseudomonadota</taxon>
        <taxon>Betaproteobacteria</taxon>
        <taxon>Burkholderiales</taxon>
        <taxon>Oxalobacteraceae</taxon>
        <taxon>Undibacterium</taxon>
    </lineage>
</organism>
<accession>A0ABV6IHC3</accession>
<keyword evidence="3" id="KW-0378">Hydrolase</keyword>
<keyword evidence="4" id="KW-1185">Reference proteome</keyword>
<feature type="active site" evidence="1">
    <location>
        <position position="83"/>
    </location>
</feature>
<dbReference type="EC" id="3.5.1.1" evidence="3"/>
<dbReference type="PANTHER" id="PTHR11707:SF28">
    <property type="entry name" value="60 KDA LYSOPHOSPHOLIPASE"/>
    <property type="match status" value="1"/>
</dbReference>
<dbReference type="PIRSF" id="PIRSF500176">
    <property type="entry name" value="L_ASNase"/>
    <property type="match status" value="1"/>
</dbReference>
<evidence type="ECO:0000256" key="1">
    <source>
        <dbReference type="PROSITE-ProRule" id="PRU10100"/>
    </source>
</evidence>
<dbReference type="InterPro" id="IPR006034">
    <property type="entry name" value="Asparaginase/glutaminase-like"/>
</dbReference>
<dbReference type="InterPro" id="IPR027475">
    <property type="entry name" value="Asparaginase/glutaminase_AS2"/>
</dbReference>
<dbReference type="Gene3D" id="3.40.50.1170">
    <property type="entry name" value="L-asparaginase, N-terminal domain"/>
    <property type="match status" value="1"/>
</dbReference>
<reference evidence="3 4" key="1">
    <citation type="submission" date="2024-09" db="EMBL/GenBank/DDBJ databases">
        <authorList>
            <person name="Sun Q."/>
            <person name="Mori K."/>
        </authorList>
    </citation>
    <scope>NUCLEOTIDE SEQUENCE [LARGE SCALE GENOMIC DNA]</scope>
    <source>
        <strain evidence="3 4">CCM 8677</strain>
    </source>
</reference>
<dbReference type="PROSITE" id="PS51732">
    <property type="entry name" value="ASN_GLN_ASE_3"/>
    <property type="match status" value="1"/>
</dbReference>
<feature type="domain" description="L-asparaginase N-terminal" evidence="2">
    <location>
        <begin position="3"/>
        <end position="155"/>
    </location>
</feature>
<evidence type="ECO:0000313" key="4">
    <source>
        <dbReference type="Proteomes" id="UP001589844"/>
    </source>
</evidence>
<proteinExistence type="predicted"/>
<dbReference type="Proteomes" id="UP001589844">
    <property type="component" value="Unassembled WGS sequence"/>
</dbReference>
<evidence type="ECO:0000313" key="3">
    <source>
        <dbReference type="EMBL" id="MFC0351242.1"/>
    </source>
</evidence>
<dbReference type="PANTHER" id="PTHR11707">
    <property type="entry name" value="L-ASPARAGINASE"/>
    <property type="match status" value="1"/>
</dbReference>
<dbReference type="PROSITE" id="PS00917">
    <property type="entry name" value="ASN_GLN_ASE_2"/>
    <property type="match status" value="1"/>
</dbReference>
<name>A0ABV6IHC3_9BURK</name>
<dbReference type="RefSeq" id="WP_390213855.1">
    <property type="nucleotide sequence ID" value="NZ_JBHLXJ010000016.1"/>
</dbReference>
<dbReference type="Pfam" id="PF00710">
    <property type="entry name" value="Asparaginase"/>
    <property type="match status" value="1"/>
</dbReference>
<dbReference type="InterPro" id="IPR036152">
    <property type="entry name" value="Asp/glu_Ase-like_sf"/>
</dbReference>